<organism evidence="3 4">
    <name type="scientific">Parachitinimonas caeni</name>
    <dbReference type="NCBI Taxonomy" id="3031301"/>
    <lineage>
        <taxon>Bacteria</taxon>
        <taxon>Pseudomonadati</taxon>
        <taxon>Pseudomonadota</taxon>
        <taxon>Betaproteobacteria</taxon>
        <taxon>Neisseriales</taxon>
        <taxon>Chitinibacteraceae</taxon>
        <taxon>Parachitinimonas</taxon>
    </lineage>
</organism>
<gene>
    <name evidence="3" type="ORF">PZA18_14205</name>
</gene>
<proteinExistence type="predicted"/>
<sequence length="189" mass="20163">MRKLLVAACLATASLSAAALELQGVKLEDATKLANTELVLNGAGLRTKFGIAKVYVAALYLPQKNANADAIINANTPRRIVLSMLRDVESEKLHDSLMDGLKDNTSESELAALQPKIREMNAIFSSVKEVNKGDVVTLDFLPGKGTQISLKGQLKDVIGGDDFAKAMLKIWLGKNAVSNDLKAGLLGSK</sequence>
<dbReference type="InterPro" id="IPR036298">
    <property type="entry name" value="Chalcone_isomerase_sf"/>
</dbReference>
<evidence type="ECO:0000313" key="3">
    <source>
        <dbReference type="EMBL" id="MDK2125205.1"/>
    </source>
</evidence>
<keyword evidence="3" id="KW-0413">Isomerase</keyword>
<accession>A0ABT7DYR0</accession>
<keyword evidence="4" id="KW-1185">Reference proteome</keyword>
<comment type="caution">
    <text evidence="3">The sequence shown here is derived from an EMBL/GenBank/DDBJ whole genome shotgun (WGS) entry which is preliminary data.</text>
</comment>
<dbReference type="Proteomes" id="UP001172778">
    <property type="component" value="Unassembled WGS sequence"/>
</dbReference>
<dbReference type="GO" id="GO:0016853">
    <property type="term" value="F:isomerase activity"/>
    <property type="evidence" value="ECO:0007669"/>
    <property type="project" value="UniProtKB-KW"/>
</dbReference>
<keyword evidence="1" id="KW-0732">Signal</keyword>
<dbReference type="EMBL" id="JARRAF010000016">
    <property type="protein sequence ID" value="MDK2125205.1"/>
    <property type="molecule type" value="Genomic_DNA"/>
</dbReference>
<evidence type="ECO:0000259" key="2">
    <source>
        <dbReference type="Pfam" id="PF16036"/>
    </source>
</evidence>
<feature type="domain" description="Chalcone isomerase" evidence="2">
    <location>
        <begin position="20"/>
        <end position="187"/>
    </location>
</feature>
<evidence type="ECO:0000313" key="4">
    <source>
        <dbReference type="Proteomes" id="UP001172778"/>
    </source>
</evidence>
<dbReference type="SUPFAM" id="SSF54626">
    <property type="entry name" value="Chalcone isomerase"/>
    <property type="match status" value="1"/>
</dbReference>
<dbReference type="InterPro" id="IPR016088">
    <property type="entry name" value="Chalcone_isomerase_3-sand"/>
</dbReference>
<reference evidence="3" key="1">
    <citation type="submission" date="2023-03" db="EMBL/GenBank/DDBJ databases">
        <title>Chitinimonas shenzhenensis gen. nov., sp. nov., a novel member of family Burkholderiaceae isolated from activated sludge collected in Shen Zhen, China.</title>
        <authorList>
            <person name="Wang X."/>
        </authorList>
    </citation>
    <scope>NUCLEOTIDE SEQUENCE</scope>
    <source>
        <strain evidence="3">DQS-5</strain>
    </source>
</reference>
<feature type="chain" id="PRO_5046509116" evidence="1">
    <location>
        <begin position="20"/>
        <end position="189"/>
    </location>
</feature>
<name>A0ABT7DYR0_9NEIS</name>
<dbReference type="InterPro" id="IPR016087">
    <property type="entry name" value="Chalcone_isomerase"/>
</dbReference>
<feature type="signal peptide" evidence="1">
    <location>
        <begin position="1"/>
        <end position="19"/>
    </location>
</feature>
<dbReference type="Gene3D" id="3.50.70.10">
    <property type="match status" value="1"/>
</dbReference>
<protein>
    <submittedName>
        <fullName evidence="3">Chalcone isomerase family protein</fullName>
    </submittedName>
</protein>
<evidence type="ECO:0000256" key="1">
    <source>
        <dbReference type="SAM" id="SignalP"/>
    </source>
</evidence>
<dbReference type="RefSeq" id="WP_284101516.1">
    <property type="nucleotide sequence ID" value="NZ_JARRAF010000016.1"/>
</dbReference>
<dbReference type="PANTHER" id="PTHR47698">
    <property type="entry name" value="FATTY-ACID-BINDING PROTEIN 3, CHLOROPLASTIC"/>
    <property type="match status" value="1"/>
</dbReference>
<dbReference type="Pfam" id="PF16036">
    <property type="entry name" value="Chalcone_3"/>
    <property type="match status" value="1"/>
</dbReference>
<dbReference type="PANTHER" id="PTHR47698:SF2">
    <property type="entry name" value="FATTY-ACID-BINDING PROTEIN 3, CHLOROPLASTIC"/>
    <property type="match status" value="1"/>
</dbReference>